<dbReference type="Proteomes" id="UP001209276">
    <property type="component" value="Unassembled WGS sequence"/>
</dbReference>
<dbReference type="EMBL" id="CP041405">
    <property type="protein sequence ID" value="QDM44290.1"/>
    <property type="molecule type" value="Genomic_DNA"/>
</dbReference>
<dbReference type="RefSeq" id="WP_087444536.1">
    <property type="nucleotide sequence ID" value="NZ_CABMNB010000047.1"/>
</dbReference>
<protein>
    <submittedName>
        <fullName evidence="2">Uncharacterized protein</fullName>
    </submittedName>
</protein>
<sequence length="294" mass="33467">MILSAMRRLDKIIFLFPGATEAEKEWCAYFYALLEQIPSFRTEGALCPSFADTALPAIEFRTGDLKLPMILMNTDEEIRLHHHQHLLLVSTTSGGIEGSPMTGEPVITQHDDAYHEQAAANTISYLFYQLQGRLTGVDHAGLNIPASALDQSEWDAAMAKIGSVSNLYRYPEEEWPFIIPARDVEFEADITEFTVKRTPKFEFVYDIYTNKPMFQFALETKLSRQELEEMFPEPAGFAIPGLEDIFRSVIIQSPWDSSIGIRFDLYYLSEAAGLSDWESGEWLIRHGGRLRPER</sequence>
<dbReference type="AlphaFoldDB" id="A0AAP9DU33"/>
<evidence type="ECO:0000313" key="3">
    <source>
        <dbReference type="Proteomes" id="UP000315377"/>
    </source>
</evidence>
<name>A0AAP9DU33_PANTH</name>
<dbReference type="GeneID" id="76996866"/>
<evidence type="ECO:0000313" key="2">
    <source>
        <dbReference type="EMBL" id="QDM44290.1"/>
    </source>
</evidence>
<gene>
    <name evidence="2" type="ORF">FLT43_12930</name>
    <name evidence="1" type="ORF">M5W83_09065</name>
</gene>
<dbReference type="EMBL" id="JAMDMM010000019">
    <property type="protein sequence ID" value="MCY9607298.1"/>
    <property type="molecule type" value="Genomic_DNA"/>
</dbReference>
<organism evidence="2 3">
    <name type="scientific">Paenibacillus thiaminolyticus</name>
    <name type="common">Bacillus thiaminolyticus</name>
    <dbReference type="NCBI Taxonomy" id="49283"/>
    <lineage>
        <taxon>Bacteria</taxon>
        <taxon>Bacillati</taxon>
        <taxon>Bacillota</taxon>
        <taxon>Bacilli</taxon>
        <taxon>Bacillales</taxon>
        <taxon>Paenibacillaceae</taxon>
        <taxon>Paenibacillus</taxon>
    </lineage>
</organism>
<accession>A0AAP9DU33</accession>
<reference evidence="2 3" key="1">
    <citation type="submission" date="2019-07" db="EMBL/GenBank/DDBJ databases">
        <title>Paenibacillus thiaminolyticus NRRL B-4156.</title>
        <authorList>
            <person name="Hehnly C."/>
            <person name="Zhang L."/>
        </authorList>
    </citation>
    <scope>NUCLEOTIDE SEQUENCE [LARGE SCALE GENOMIC DNA]</scope>
    <source>
        <strain evidence="2 3">NRRL B-4156</strain>
    </source>
</reference>
<evidence type="ECO:0000313" key="4">
    <source>
        <dbReference type="Proteomes" id="UP001209276"/>
    </source>
</evidence>
<dbReference type="Proteomes" id="UP000315377">
    <property type="component" value="Chromosome"/>
</dbReference>
<evidence type="ECO:0000313" key="1">
    <source>
        <dbReference type="EMBL" id="MCY9607298.1"/>
    </source>
</evidence>
<keyword evidence="4" id="KW-1185">Reference proteome</keyword>
<proteinExistence type="predicted"/>
<reference evidence="1 4" key="2">
    <citation type="submission" date="2022-05" db="EMBL/GenBank/DDBJ databases">
        <title>Genome Sequencing of Bee-Associated Microbes.</title>
        <authorList>
            <person name="Dunlap C."/>
        </authorList>
    </citation>
    <scope>NUCLEOTIDE SEQUENCE [LARGE SCALE GENOMIC DNA]</scope>
    <source>
        <strain evidence="1 4">NRRL B-14613</strain>
    </source>
</reference>